<evidence type="ECO:0000256" key="3">
    <source>
        <dbReference type="ARBA" id="ARBA00022691"/>
    </source>
</evidence>
<dbReference type="InterPro" id="IPR029063">
    <property type="entry name" value="SAM-dependent_MTases_sf"/>
</dbReference>
<dbReference type="RefSeq" id="WP_100713469.1">
    <property type="nucleotide sequence ID" value="NZ_NPDY01000005.1"/>
</dbReference>
<dbReference type="GO" id="GO:0032259">
    <property type="term" value="P:methylation"/>
    <property type="evidence" value="ECO:0007669"/>
    <property type="project" value="UniProtKB-KW"/>
</dbReference>
<keyword evidence="3" id="KW-0949">S-adenosyl-L-methionine</keyword>
<dbReference type="Proteomes" id="UP000231990">
    <property type="component" value="Unassembled WGS sequence"/>
</dbReference>
<dbReference type="EMBL" id="NPDY01000005">
    <property type="protein sequence ID" value="PJZ70132.1"/>
    <property type="molecule type" value="Genomic_DNA"/>
</dbReference>
<dbReference type="PANTHER" id="PTHR43464:SF19">
    <property type="entry name" value="UBIQUINONE BIOSYNTHESIS O-METHYLTRANSFERASE, MITOCHONDRIAL"/>
    <property type="match status" value="1"/>
</dbReference>
<dbReference type="Proteomes" id="UP000231962">
    <property type="component" value="Unassembled WGS sequence"/>
</dbReference>
<evidence type="ECO:0000256" key="1">
    <source>
        <dbReference type="ARBA" id="ARBA00022603"/>
    </source>
</evidence>
<evidence type="ECO:0000313" key="8">
    <source>
        <dbReference type="Proteomes" id="UP000231990"/>
    </source>
</evidence>
<dbReference type="Gene3D" id="3.40.50.150">
    <property type="entry name" value="Vaccinia Virus protein VP39"/>
    <property type="match status" value="1"/>
</dbReference>
<dbReference type="SUPFAM" id="SSF53335">
    <property type="entry name" value="S-adenosyl-L-methionine-dependent methyltransferases"/>
    <property type="match status" value="1"/>
</dbReference>
<evidence type="ECO:0000313" key="5">
    <source>
        <dbReference type="EMBL" id="PJZ70132.1"/>
    </source>
</evidence>
<dbReference type="AlphaFoldDB" id="A0A2M9ZMV1"/>
<keyword evidence="1 6" id="KW-0489">Methyltransferase</keyword>
<keyword evidence="7" id="KW-1185">Reference proteome</keyword>
<dbReference type="EMBL" id="NPDZ01000005">
    <property type="protein sequence ID" value="PJZ73321.1"/>
    <property type="molecule type" value="Genomic_DNA"/>
</dbReference>
<evidence type="ECO:0000313" key="6">
    <source>
        <dbReference type="EMBL" id="PJZ73321.1"/>
    </source>
</evidence>
<gene>
    <name evidence="5" type="ORF">CH360_07890</name>
    <name evidence="6" type="ORF">CH373_10145</name>
</gene>
<feature type="domain" description="Methyltransferase" evidence="4">
    <location>
        <begin position="67"/>
        <end position="158"/>
    </location>
</feature>
<dbReference type="Pfam" id="PF13649">
    <property type="entry name" value="Methyltransf_25"/>
    <property type="match status" value="1"/>
</dbReference>
<dbReference type="CDD" id="cd02440">
    <property type="entry name" value="AdoMet_MTases"/>
    <property type="match status" value="1"/>
</dbReference>
<organism evidence="6 8">
    <name type="scientific">Leptospira perolatii</name>
    <dbReference type="NCBI Taxonomy" id="2023191"/>
    <lineage>
        <taxon>Bacteria</taxon>
        <taxon>Pseudomonadati</taxon>
        <taxon>Spirochaetota</taxon>
        <taxon>Spirochaetia</taxon>
        <taxon>Leptospirales</taxon>
        <taxon>Leptospiraceae</taxon>
        <taxon>Leptospira</taxon>
    </lineage>
</organism>
<name>A0A2M9ZMV1_9LEPT</name>
<dbReference type="PANTHER" id="PTHR43464">
    <property type="entry name" value="METHYLTRANSFERASE"/>
    <property type="match status" value="1"/>
</dbReference>
<reference evidence="7 8" key="1">
    <citation type="submission" date="2017-07" db="EMBL/GenBank/DDBJ databases">
        <title>Leptospira spp. isolated from tropical soils.</title>
        <authorList>
            <person name="Thibeaux R."/>
            <person name="Iraola G."/>
            <person name="Ferres I."/>
            <person name="Bierque E."/>
            <person name="Girault D."/>
            <person name="Soupe-Gilbert M.-E."/>
            <person name="Picardeau M."/>
            <person name="Goarant C."/>
        </authorList>
    </citation>
    <scope>NUCLEOTIDE SEQUENCE [LARGE SCALE GENOMIC DNA]</scope>
    <source>
        <strain evidence="6 8">FH1-B-B1</strain>
        <strain evidence="5 7">FH1-B-C1</strain>
    </source>
</reference>
<evidence type="ECO:0000313" key="7">
    <source>
        <dbReference type="Proteomes" id="UP000231962"/>
    </source>
</evidence>
<dbReference type="InterPro" id="IPR041698">
    <property type="entry name" value="Methyltransf_25"/>
</dbReference>
<evidence type="ECO:0000259" key="4">
    <source>
        <dbReference type="Pfam" id="PF13649"/>
    </source>
</evidence>
<accession>A0A2M9ZMV1</accession>
<dbReference type="Gene3D" id="2.20.25.110">
    <property type="entry name" value="S-adenosyl-L-methionine-dependent methyltransferases"/>
    <property type="match status" value="1"/>
</dbReference>
<comment type="caution">
    <text evidence="6">The sequence shown here is derived from an EMBL/GenBank/DDBJ whole genome shotgun (WGS) entry which is preliminary data.</text>
</comment>
<protein>
    <submittedName>
        <fullName evidence="6">Methyltransferase</fullName>
    </submittedName>
</protein>
<sequence>MSHQKDRNIQRPKKRSRIISPIVKKRPYTAFPGIYDLVMIGARYSLWAQVALEAYQMAGKLGFPPRILDLGCGTCRLWKELPPESELWGIDFSPEMLEVAAQNGIRGNRICADLLNLPKFSEPFDLVICTHDTLNYILSPTELQGVLSSVAKLLSPDGVFFFDASTARNFKSNFEGRTMEEKHGKTRLIWENEGTEDSSILKTTLLFENGKETFEEVHLHRAYDIHTWKQLIRDSGLELMAAGSDYESWEVSPEADYFVFVCKRA</sequence>
<proteinExistence type="predicted"/>
<keyword evidence="2 6" id="KW-0808">Transferase</keyword>
<dbReference type="OrthoDB" id="9811589at2"/>
<evidence type="ECO:0000256" key="2">
    <source>
        <dbReference type="ARBA" id="ARBA00022679"/>
    </source>
</evidence>
<dbReference type="GO" id="GO:0008168">
    <property type="term" value="F:methyltransferase activity"/>
    <property type="evidence" value="ECO:0007669"/>
    <property type="project" value="UniProtKB-KW"/>
</dbReference>